<gene>
    <name evidence="4" type="ORF">ABFO16_09350</name>
</gene>
<reference evidence="4 5" key="1">
    <citation type="submission" date="2024-03" db="EMBL/GenBank/DDBJ databases">
        <title>Human intestinal bacterial collection.</title>
        <authorList>
            <person name="Pauvert C."/>
            <person name="Hitch T.C.A."/>
            <person name="Clavel T."/>
        </authorList>
    </citation>
    <scope>NUCLEOTIDE SEQUENCE [LARGE SCALE GENOMIC DNA]</scope>
    <source>
        <strain evidence="4 5">CLA-AP-H18</strain>
    </source>
</reference>
<feature type="coiled-coil region" evidence="3">
    <location>
        <begin position="53"/>
        <end position="110"/>
    </location>
</feature>
<name>A0ABV1HVS7_9FIRM</name>
<dbReference type="Proteomes" id="UP001478133">
    <property type="component" value="Unassembled WGS sequence"/>
</dbReference>
<evidence type="ECO:0000313" key="4">
    <source>
        <dbReference type="EMBL" id="MEQ2566434.1"/>
    </source>
</evidence>
<dbReference type="Pfam" id="PF02616">
    <property type="entry name" value="SMC_ScpA"/>
    <property type="match status" value="1"/>
</dbReference>
<sequence length="247" mass="28104">MAENNVMVTPSENNENQKFQYHTEVFDGPLDLLLTLIAKNKIDICDIVISDLIDQYLEQIKIMEENEMDIESEFLQMASRLVHIKSVMLLPKYEEEAEELQKELTGQLIEYKLCKEIAQKLAPMVCFDYYSKEPSKMNFDMTYNRSHDPNDMVKAYISAVGRGKAKLPPPKDAFSGIVSRKIVSVSSKIITVMRKLYKGKTVKYSSLFEAAEGRSDLVATFLAVLELVKGKRVRVEGDGDNAEVKMI</sequence>
<dbReference type="PANTHER" id="PTHR33969:SF2">
    <property type="entry name" value="SEGREGATION AND CONDENSATION PROTEIN A"/>
    <property type="match status" value="1"/>
</dbReference>
<protein>
    <recommendedName>
        <fullName evidence="2">Segregation and condensation protein A</fullName>
    </recommendedName>
</protein>
<keyword evidence="1" id="KW-0159">Chromosome partition</keyword>
<evidence type="ECO:0000256" key="3">
    <source>
        <dbReference type="SAM" id="Coils"/>
    </source>
</evidence>
<organism evidence="4 5">
    <name type="scientific">Ruminococcoides intestinihominis</name>
    <dbReference type="NCBI Taxonomy" id="3133161"/>
    <lineage>
        <taxon>Bacteria</taxon>
        <taxon>Bacillati</taxon>
        <taxon>Bacillota</taxon>
        <taxon>Clostridia</taxon>
        <taxon>Eubacteriales</taxon>
        <taxon>Oscillospiraceae</taxon>
        <taxon>Ruminococcoides</taxon>
    </lineage>
</organism>
<dbReference type="EMBL" id="JBBMFI010000059">
    <property type="protein sequence ID" value="MEQ2566434.1"/>
    <property type="molecule type" value="Genomic_DNA"/>
</dbReference>
<evidence type="ECO:0000313" key="5">
    <source>
        <dbReference type="Proteomes" id="UP001478133"/>
    </source>
</evidence>
<evidence type="ECO:0000256" key="1">
    <source>
        <dbReference type="ARBA" id="ARBA00022829"/>
    </source>
</evidence>
<evidence type="ECO:0000256" key="2">
    <source>
        <dbReference type="ARBA" id="ARBA00044777"/>
    </source>
</evidence>
<proteinExistence type="predicted"/>
<keyword evidence="3" id="KW-0175">Coiled coil</keyword>
<dbReference type="Gene3D" id="6.10.250.2410">
    <property type="match status" value="1"/>
</dbReference>
<dbReference type="InterPro" id="IPR003768">
    <property type="entry name" value="ScpA"/>
</dbReference>
<comment type="caution">
    <text evidence="4">The sequence shown here is derived from an EMBL/GenBank/DDBJ whole genome shotgun (WGS) entry which is preliminary data.</text>
</comment>
<dbReference type="PANTHER" id="PTHR33969">
    <property type="entry name" value="SEGREGATION AND CONDENSATION PROTEIN A"/>
    <property type="match status" value="1"/>
</dbReference>
<dbReference type="RefSeq" id="WP_248004723.1">
    <property type="nucleotide sequence ID" value="NZ_JBBMEY010000070.1"/>
</dbReference>
<keyword evidence="5" id="KW-1185">Reference proteome</keyword>
<accession>A0ABV1HVS7</accession>